<dbReference type="PANTHER" id="PTHR13044">
    <property type="entry name" value="ACTIVATING TRANSCRIPTION FACTOR ATF 4/5"/>
    <property type="match status" value="1"/>
</dbReference>
<organism evidence="9 10">
    <name type="scientific">Candida parapsilosis</name>
    <name type="common">Yeast</name>
    <dbReference type="NCBI Taxonomy" id="5480"/>
    <lineage>
        <taxon>Eukaryota</taxon>
        <taxon>Fungi</taxon>
        <taxon>Dikarya</taxon>
        <taxon>Ascomycota</taxon>
        <taxon>Saccharomycotina</taxon>
        <taxon>Pichiomycetes</taxon>
        <taxon>Debaryomycetaceae</taxon>
        <taxon>Candida/Lodderomyces clade</taxon>
        <taxon>Candida</taxon>
    </lineage>
</organism>
<dbReference type="GO" id="GO:0089713">
    <property type="term" value="C:Cbf1-Met4-Met28 complex"/>
    <property type="evidence" value="ECO:0007669"/>
    <property type="project" value="TreeGrafter"/>
</dbReference>
<protein>
    <submittedName>
        <fullName evidence="9">Basic region leucine zipper family protein</fullName>
    </submittedName>
</protein>
<feature type="compositionally biased region" description="Basic and acidic residues" evidence="7">
    <location>
        <begin position="59"/>
        <end position="68"/>
    </location>
</feature>
<feature type="compositionally biased region" description="Low complexity" evidence="7">
    <location>
        <begin position="421"/>
        <end position="432"/>
    </location>
</feature>
<evidence type="ECO:0000313" key="9">
    <source>
        <dbReference type="EMBL" id="KAF6047103.1"/>
    </source>
</evidence>
<feature type="compositionally biased region" description="Polar residues" evidence="7">
    <location>
        <begin position="350"/>
        <end position="359"/>
    </location>
</feature>
<keyword evidence="2" id="KW-0805">Transcription regulation</keyword>
<feature type="coiled-coil region" evidence="6">
    <location>
        <begin position="459"/>
        <end position="493"/>
    </location>
</feature>
<gene>
    <name evidence="9" type="ORF">FOB60_004639</name>
</gene>
<evidence type="ECO:0000256" key="7">
    <source>
        <dbReference type="SAM" id="MobiDB-lite"/>
    </source>
</evidence>
<dbReference type="GO" id="GO:0005634">
    <property type="term" value="C:nucleus"/>
    <property type="evidence" value="ECO:0007669"/>
    <property type="project" value="UniProtKB-SubCell"/>
</dbReference>
<proteinExistence type="predicted"/>
<sequence length="516" mass="56277">MSEELTSSALLEQLVYIDNYINGTQPNTDSSTATPNIDVDGQLSLDLAAFADDSFIFPDEDKPKPLYDHEDDGEDDGEEEDVDEIGQAEGVRRRIGDKKRNKDANFASSGNNDGLNGWNIHEFNSSNLVPTIKQEPEVGSSHSYFRNLNGEDDDGHEDRLNEFNLLSSHANNGDTGLPHGLMDAFHNSSNKNITNGKNNDVHGHDLDTQHQHHHHRHVQPHKLLSLNELPKFPVPPGAKNSLVSAGLSSNQIDLLSALIAQHQTNLGKTISQQQHRGSAGEPNDDGDLGVETINSFMVKQQQQQQQQQQQAPVSSTSTSSNLPLNMAPITPNAAASLSPADVPTRQLNASFQLPSQGNPHASLSSSTATAAAAQTNSGLQLLTRSRNPSVTSFIDPSLQQQQSQSQRNGSVSGAYVAAAPSSVTTASSNMSSPDAAELDKKRRNTAASARFRIKKKMKEQQMENKISSLQDMISSLENKLSHLEMENKLLRNLIIEKGSQKSDDELKLLKEKAKQR</sequence>
<reference evidence="9" key="1">
    <citation type="submission" date="2020-03" db="EMBL/GenBank/DDBJ databases">
        <title>FDA dAtabase for Regulatory Grade micrObial Sequences (FDA-ARGOS): Supporting development and validation of Infectious Disease Dx tests.</title>
        <authorList>
            <person name="Campos J."/>
            <person name="Goldberg B."/>
            <person name="Tallon L."/>
            <person name="Sadzewicz L."/>
            <person name="Vavikolanu K."/>
            <person name="Mehta A."/>
            <person name="Aluvathingal J."/>
            <person name="Nadendla S."/>
            <person name="Nandy P."/>
            <person name="Geyer C."/>
            <person name="Yan Y."/>
            <person name="Sichtig H."/>
        </authorList>
    </citation>
    <scope>NUCLEOTIDE SEQUENCE [LARGE SCALE GENOMIC DNA]</scope>
    <source>
        <strain evidence="9">FDAARGOS_652</strain>
    </source>
</reference>
<dbReference type="CDD" id="cd14705">
    <property type="entry name" value="bZIP_Zip1"/>
    <property type="match status" value="1"/>
</dbReference>
<feature type="region of interest" description="Disordered" evidence="7">
    <location>
        <begin position="268"/>
        <end position="340"/>
    </location>
</feature>
<dbReference type="SMART" id="SM00338">
    <property type="entry name" value="BRLZ"/>
    <property type="match status" value="1"/>
</dbReference>
<dbReference type="OrthoDB" id="1939598at2759"/>
<keyword evidence="4" id="KW-0804">Transcription</keyword>
<comment type="caution">
    <text evidence="9">The sequence shown here is derived from an EMBL/GenBank/DDBJ whole genome shotgun (WGS) entry which is preliminary data.</text>
</comment>
<keyword evidence="6" id="KW-0175">Coiled coil</keyword>
<dbReference type="PANTHER" id="PTHR13044:SF14">
    <property type="entry name" value="CRYPTOCEPHAL, ISOFORM A"/>
    <property type="match status" value="1"/>
</dbReference>
<dbReference type="PROSITE" id="PS00036">
    <property type="entry name" value="BZIP_BASIC"/>
    <property type="match status" value="1"/>
</dbReference>
<evidence type="ECO:0000256" key="4">
    <source>
        <dbReference type="ARBA" id="ARBA00023163"/>
    </source>
</evidence>
<dbReference type="PROSITE" id="PS50217">
    <property type="entry name" value="BZIP"/>
    <property type="match status" value="1"/>
</dbReference>
<feature type="compositionally biased region" description="Acidic residues" evidence="7">
    <location>
        <begin position="69"/>
        <end position="86"/>
    </location>
</feature>
<name>A0A8X7T9M5_CANPA</name>
<feature type="region of interest" description="Disordered" evidence="7">
    <location>
        <begin position="421"/>
        <end position="445"/>
    </location>
</feature>
<evidence type="ECO:0000256" key="5">
    <source>
        <dbReference type="ARBA" id="ARBA00023242"/>
    </source>
</evidence>
<keyword evidence="5" id="KW-0539">Nucleus</keyword>
<feature type="domain" description="BZIP" evidence="8">
    <location>
        <begin position="434"/>
        <end position="497"/>
    </location>
</feature>
<evidence type="ECO:0000256" key="1">
    <source>
        <dbReference type="ARBA" id="ARBA00004123"/>
    </source>
</evidence>
<evidence type="ECO:0000259" key="8">
    <source>
        <dbReference type="PROSITE" id="PS50217"/>
    </source>
</evidence>
<dbReference type="Gene3D" id="1.20.5.170">
    <property type="match status" value="1"/>
</dbReference>
<evidence type="ECO:0000313" key="10">
    <source>
        <dbReference type="Proteomes" id="UP000590412"/>
    </source>
</evidence>
<accession>A0A8X7T9M5</accession>
<comment type="subcellular location">
    <subcellularLocation>
        <location evidence="1">Nucleus</location>
    </subcellularLocation>
</comment>
<dbReference type="EMBL" id="JABWAB010000007">
    <property type="protein sequence ID" value="KAF6047103.1"/>
    <property type="molecule type" value="Genomic_DNA"/>
</dbReference>
<dbReference type="InterPro" id="IPR046347">
    <property type="entry name" value="bZIP_sf"/>
</dbReference>
<feature type="region of interest" description="Disordered" evidence="7">
    <location>
        <begin position="350"/>
        <end position="369"/>
    </location>
</feature>
<dbReference type="SUPFAM" id="SSF57959">
    <property type="entry name" value="Leucine zipper domain"/>
    <property type="match status" value="1"/>
</dbReference>
<dbReference type="Pfam" id="PF07716">
    <property type="entry name" value="bZIP_2"/>
    <property type="match status" value="1"/>
</dbReference>
<feature type="compositionally biased region" description="Low complexity" evidence="7">
    <location>
        <begin position="300"/>
        <end position="320"/>
    </location>
</feature>
<dbReference type="AlphaFoldDB" id="A0A8X7T9M5"/>
<dbReference type="GO" id="GO:0001228">
    <property type="term" value="F:DNA-binding transcription activator activity, RNA polymerase II-specific"/>
    <property type="evidence" value="ECO:0007669"/>
    <property type="project" value="TreeGrafter"/>
</dbReference>
<evidence type="ECO:0000256" key="6">
    <source>
        <dbReference type="SAM" id="Coils"/>
    </source>
</evidence>
<dbReference type="InterPro" id="IPR004827">
    <property type="entry name" value="bZIP"/>
</dbReference>
<dbReference type="GO" id="GO:0000977">
    <property type="term" value="F:RNA polymerase II transcription regulatory region sequence-specific DNA binding"/>
    <property type="evidence" value="ECO:0007669"/>
    <property type="project" value="TreeGrafter"/>
</dbReference>
<dbReference type="Proteomes" id="UP000590412">
    <property type="component" value="Unassembled WGS sequence"/>
</dbReference>
<feature type="region of interest" description="Disordered" evidence="7">
    <location>
        <begin position="58"/>
        <end position="97"/>
    </location>
</feature>
<evidence type="ECO:0000256" key="2">
    <source>
        <dbReference type="ARBA" id="ARBA00023015"/>
    </source>
</evidence>
<evidence type="ECO:0000256" key="3">
    <source>
        <dbReference type="ARBA" id="ARBA00023125"/>
    </source>
</evidence>
<keyword evidence="3" id="KW-0238">DNA-binding</keyword>